<organism evidence="7 8">
    <name type="scientific">Clupea harengus</name>
    <name type="common">Atlantic herring</name>
    <dbReference type="NCBI Taxonomy" id="7950"/>
    <lineage>
        <taxon>Eukaryota</taxon>
        <taxon>Metazoa</taxon>
        <taxon>Chordata</taxon>
        <taxon>Craniata</taxon>
        <taxon>Vertebrata</taxon>
        <taxon>Euteleostomi</taxon>
        <taxon>Actinopterygii</taxon>
        <taxon>Neopterygii</taxon>
        <taxon>Teleostei</taxon>
        <taxon>Clupei</taxon>
        <taxon>Clupeiformes</taxon>
        <taxon>Clupeoidei</taxon>
        <taxon>Clupeidae</taxon>
        <taxon>Clupea</taxon>
    </lineage>
</organism>
<dbReference type="RefSeq" id="XP_012689068.2">
    <property type="nucleotide sequence ID" value="XM_012833614.3"/>
</dbReference>
<feature type="region of interest" description="Disordered" evidence="5">
    <location>
        <begin position="473"/>
        <end position="532"/>
    </location>
</feature>
<name>A0A6P3W487_CLUHA</name>
<dbReference type="GO" id="GO:0005200">
    <property type="term" value="F:structural constituent of cytoskeleton"/>
    <property type="evidence" value="ECO:0007669"/>
    <property type="project" value="InterPro"/>
</dbReference>
<dbReference type="GO" id="GO:0019215">
    <property type="term" value="F:intermediate filament binding"/>
    <property type="evidence" value="ECO:0007669"/>
    <property type="project" value="TreeGrafter"/>
</dbReference>
<feature type="coiled-coil region" evidence="4">
    <location>
        <begin position="8"/>
        <end position="145"/>
    </location>
</feature>
<feature type="compositionally biased region" description="Polar residues" evidence="5">
    <location>
        <begin position="737"/>
        <end position="755"/>
    </location>
</feature>
<feature type="domain" description="IF rod" evidence="6">
    <location>
        <begin position="11"/>
        <end position="318"/>
    </location>
</feature>
<evidence type="ECO:0000256" key="5">
    <source>
        <dbReference type="SAM" id="MobiDB-lite"/>
    </source>
</evidence>
<dbReference type="CTD" id="23336"/>
<dbReference type="GO" id="GO:0017166">
    <property type="term" value="F:vinculin binding"/>
    <property type="evidence" value="ECO:0007669"/>
    <property type="project" value="TreeGrafter"/>
</dbReference>
<dbReference type="KEGG" id="char:105905589"/>
<feature type="compositionally biased region" description="Low complexity" evidence="5">
    <location>
        <begin position="443"/>
        <end position="455"/>
    </location>
</feature>
<dbReference type="GO" id="GO:0042383">
    <property type="term" value="C:sarcolemma"/>
    <property type="evidence" value="ECO:0007669"/>
    <property type="project" value="TreeGrafter"/>
</dbReference>
<feature type="region of interest" description="Disordered" evidence="5">
    <location>
        <begin position="443"/>
        <end position="462"/>
    </location>
</feature>
<evidence type="ECO:0000259" key="6">
    <source>
        <dbReference type="PROSITE" id="PS51842"/>
    </source>
</evidence>
<dbReference type="GeneID" id="105905589"/>
<comment type="similarity">
    <text evidence="3">Belongs to the intermediate filament family.</text>
</comment>
<dbReference type="GO" id="GO:0060053">
    <property type="term" value="C:neurofilament cytoskeleton"/>
    <property type="evidence" value="ECO:0007669"/>
    <property type="project" value="TreeGrafter"/>
</dbReference>
<feature type="region of interest" description="Disordered" evidence="5">
    <location>
        <begin position="707"/>
        <end position="755"/>
    </location>
</feature>
<dbReference type="GO" id="GO:0045104">
    <property type="term" value="P:intermediate filament cytoskeleton organization"/>
    <property type="evidence" value="ECO:0007669"/>
    <property type="project" value="InterPro"/>
</dbReference>
<evidence type="ECO:0000256" key="3">
    <source>
        <dbReference type="RuleBase" id="RU000685"/>
    </source>
</evidence>
<sequence>MLHFRRTFENEKVQLQELNSRLSQYLSRAKQLEHENAHLIAEINSIRQERPAQWENQHKSELRQMRRMVEQLAFEKSKAEMEREKLRQEFHMVQALRSEETAVSKGIGGELKSFERELHQAHNTNGALEARLIELENEYKFLEDAQRQEIAHFRNQAHSRIVPVGTQQYHGLSAPTMEEVEQFALSLSESWMDTYDMYRIRVEEMEQSIKGDQARLEDMEREKMQYVSELNRLRAEIDRQSQVQMHLEDQLMNMQDKFGEDLNQYQVIVDELEHERVMLANTISEKLQDHQVLMKVKMDLGMEVAAYRALLEGEGRHAQMRSDLHSRERVIDIKMPVHPHTPKAMGRIDIRPHFQLTGFERYMEPITGVRTATSTLSSHTESKSASRVVPISVSGRAAHQSSADRRDMISVSARAANQSPADRRDMLAFTKASQAAATAAAATASASKPSAPSAQWKETAVKREVVQDKSVKVTEASEQSMRGSYAQVAASVPTEQKSVRVVSPPLDRQQKQNDDKTDLRRQDKTSDGRDQKELMQNAERAHGHAEKTKGTTTEKKVLDTVLMEEIIENVMKPAGLGVDLSAPDSKMTYHVEKIEEEDGTTKTQIILESKVQEEFDFSQDTALEELMSRGVKTVTLEDIKGTHTASMIQNLIGLGLKDGESMENKTVNISIIEEPVESSSDEETELMSHLAFTQPSSMFFQVEEPENVPQAGKQNQTSGEAMKASTKETGYERNGSVRIQESSTDMGTPYSSQDQESQEYFVSTPEDNLSEAEEGGLGSYGHYGVVDDLSDERYYQEGAFSMKKPFSEESDRLRDHPDDVYVGDKRSYVRNSIPECIIEEEVRVSPMVQESMLEILKEGTLDPKQQLKGALDKLQGTVSGPLMEELSRLTQAEHEDADNVSVKKVQQMSNNGTTTIVAELNVTQSLEKSGLLGEEDDDMSEDQIMASLRSNPAFQKAFSDGAQGGYTIKMSNEEVTTQGMPWTTESGEAGDEEDIVGEISKTERHIKLGPTERTFTFQMDANSGLAGAGGIDVQGLLQREEGASDQEVMAGYGPNLKVAHEERKVAMVFLESTKQE</sequence>
<dbReference type="InterPro" id="IPR030634">
    <property type="entry name" value="SYNM"/>
</dbReference>
<dbReference type="PANTHER" id="PTHR47136">
    <property type="entry name" value="SYNEMIN"/>
    <property type="match status" value="1"/>
</dbReference>
<evidence type="ECO:0000313" key="7">
    <source>
        <dbReference type="Proteomes" id="UP000515152"/>
    </source>
</evidence>
<dbReference type="InterPro" id="IPR018039">
    <property type="entry name" value="IF_conserved"/>
</dbReference>
<keyword evidence="1 3" id="KW-0403">Intermediate filament</keyword>
<dbReference type="GO" id="GO:0005882">
    <property type="term" value="C:intermediate filament"/>
    <property type="evidence" value="ECO:0007669"/>
    <property type="project" value="UniProtKB-KW"/>
</dbReference>
<accession>A0A6P3W487</accession>
<dbReference type="GO" id="GO:0008307">
    <property type="term" value="F:structural constituent of muscle"/>
    <property type="evidence" value="ECO:0007669"/>
    <property type="project" value="InterPro"/>
</dbReference>
<feature type="region of interest" description="Disordered" evidence="5">
    <location>
        <begin position="377"/>
        <end position="423"/>
    </location>
</feature>
<dbReference type="AlphaFoldDB" id="A0A6P3W487"/>
<feature type="coiled-coil region" evidence="4">
    <location>
        <begin position="202"/>
        <end position="250"/>
    </location>
</feature>
<dbReference type="InterPro" id="IPR039008">
    <property type="entry name" value="IF_rod_dom"/>
</dbReference>
<evidence type="ECO:0000256" key="4">
    <source>
        <dbReference type="SAM" id="Coils"/>
    </source>
</evidence>
<dbReference type="PANTHER" id="PTHR47136:SF1">
    <property type="entry name" value="SYNEMIN"/>
    <property type="match status" value="1"/>
</dbReference>
<protein>
    <submittedName>
        <fullName evidence="8">Synemin</fullName>
    </submittedName>
</protein>
<dbReference type="Gene3D" id="1.20.5.170">
    <property type="match status" value="1"/>
</dbReference>
<dbReference type="Pfam" id="PF00038">
    <property type="entry name" value="Filament"/>
    <property type="match status" value="1"/>
</dbReference>
<dbReference type="PROSITE" id="PS51842">
    <property type="entry name" value="IF_ROD_2"/>
    <property type="match status" value="1"/>
</dbReference>
<dbReference type="SMART" id="SM01391">
    <property type="entry name" value="Filament"/>
    <property type="match status" value="1"/>
</dbReference>
<dbReference type="PROSITE" id="PS00226">
    <property type="entry name" value="IF_ROD_1"/>
    <property type="match status" value="1"/>
</dbReference>
<evidence type="ECO:0000256" key="1">
    <source>
        <dbReference type="ARBA" id="ARBA00022754"/>
    </source>
</evidence>
<dbReference type="Gene3D" id="1.20.5.1160">
    <property type="entry name" value="Vasodilator-stimulated phosphoprotein"/>
    <property type="match status" value="1"/>
</dbReference>
<dbReference type="OrthoDB" id="9949055at2759"/>
<evidence type="ECO:0000256" key="2">
    <source>
        <dbReference type="ARBA" id="ARBA00023054"/>
    </source>
</evidence>
<keyword evidence="7" id="KW-1185">Reference proteome</keyword>
<dbReference type="GO" id="GO:0031443">
    <property type="term" value="P:fast-twitch skeletal muscle fiber contraction"/>
    <property type="evidence" value="ECO:0007669"/>
    <property type="project" value="TreeGrafter"/>
</dbReference>
<dbReference type="Proteomes" id="UP000515152">
    <property type="component" value="Chromosome 3"/>
</dbReference>
<proteinExistence type="inferred from homology"/>
<dbReference type="SUPFAM" id="SSF64593">
    <property type="entry name" value="Intermediate filament protein, coiled coil region"/>
    <property type="match status" value="2"/>
</dbReference>
<keyword evidence="2 4" id="KW-0175">Coiled coil</keyword>
<evidence type="ECO:0000313" key="8">
    <source>
        <dbReference type="RefSeq" id="XP_012689068.2"/>
    </source>
</evidence>
<reference evidence="8" key="1">
    <citation type="submission" date="2025-08" db="UniProtKB">
        <authorList>
            <consortium name="RefSeq"/>
        </authorList>
    </citation>
    <scope>IDENTIFICATION</scope>
</reference>
<gene>
    <name evidence="8" type="primary">synm</name>
</gene>
<feature type="compositionally biased region" description="Basic and acidic residues" evidence="5">
    <location>
        <begin position="508"/>
        <end position="532"/>
    </location>
</feature>
<dbReference type="GO" id="GO:0043034">
    <property type="term" value="C:costamere"/>
    <property type="evidence" value="ECO:0007669"/>
    <property type="project" value="TreeGrafter"/>
</dbReference>